<organism evidence="1 2">
    <name type="scientific">Streptomyces muensis</name>
    <dbReference type="NCBI Taxonomy" id="1077944"/>
    <lineage>
        <taxon>Bacteria</taxon>
        <taxon>Bacillati</taxon>
        <taxon>Actinomycetota</taxon>
        <taxon>Actinomycetes</taxon>
        <taxon>Kitasatosporales</taxon>
        <taxon>Streptomycetaceae</taxon>
        <taxon>Streptomyces</taxon>
    </lineage>
</organism>
<evidence type="ECO:0000313" key="2">
    <source>
        <dbReference type="Proteomes" id="UP001139384"/>
    </source>
</evidence>
<keyword evidence="2" id="KW-1185">Reference proteome</keyword>
<accession>A0A9X1TQT1</accession>
<comment type="caution">
    <text evidence="1">The sequence shown here is derived from an EMBL/GenBank/DDBJ whole genome shotgun (WGS) entry which is preliminary data.</text>
</comment>
<name>A0A9X1TQT1_STRM4</name>
<protein>
    <submittedName>
        <fullName evidence="1">Uncharacterized protein</fullName>
    </submittedName>
</protein>
<dbReference type="AlphaFoldDB" id="A0A9X1TQT1"/>
<gene>
    <name evidence="1" type="ORF">L0P92_04865</name>
</gene>
<dbReference type="EMBL" id="JAKEIP010000010">
    <property type="protein sequence ID" value="MCF1592903.1"/>
    <property type="molecule type" value="Genomic_DNA"/>
</dbReference>
<dbReference type="RefSeq" id="WP_234761243.1">
    <property type="nucleotide sequence ID" value="NZ_JAKEIP010000010.1"/>
</dbReference>
<proteinExistence type="predicted"/>
<evidence type="ECO:0000313" key="1">
    <source>
        <dbReference type="EMBL" id="MCF1592903.1"/>
    </source>
</evidence>
<reference evidence="1" key="1">
    <citation type="submission" date="2022-01" db="EMBL/GenBank/DDBJ databases">
        <title>Draft Genome Sequences of Seven Type Strains of the Genus Streptomyces.</title>
        <authorList>
            <person name="Aziz S."/>
            <person name="Coretto E."/>
            <person name="Chronakova A."/>
            <person name="Sproer C."/>
            <person name="Huber K."/>
            <person name="Nouioui I."/>
            <person name="Gross H."/>
        </authorList>
    </citation>
    <scope>NUCLEOTIDE SEQUENCE</scope>
    <source>
        <strain evidence="1">DSM 103493</strain>
    </source>
</reference>
<dbReference type="Proteomes" id="UP001139384">
    <property type="component" value="Unassembled WGS sequence"/>
</dbReference>
<sequence length="152" mass="16602">MLLHEHPWAARPRKNTHALSASSSRPRTVTFLRPGDVVSIQLADSCHAAFVHELHGANEFPVIEFYAGSFTQPPTMAQLAGRPTARAGARARFGVAVLTYLSDPLPSRWWHWSRSTPRPHGGDPQAGGGLWSLTDIIDLPGATAALFDDDRE</sequence>